<dbReference type="VEuPathDB" id="FungiDB:RhiirA1_482055"/>
<comment type="caution">
    <text evidence="1">The sequence shown here is derived from an EMBL/GenBank/DDBJ whole genome shotgun (WGS) entry which is preliminary data.</text>
</comment>
<organism evidence="1 2">
    <name type="scientific">Rhizophagus irregularis</name>
    <dbReference type="NCBI Taxonomy" id="588596"/>
    <lineage>
        <taxon>Eukaryota</taxon>
        <taxon>Fungi</taxon>
        <taxon>Fungi incertae sedis</taxon>
        <taxon>Mucoromycota</taxon>
        <taxon>Glomeromycotina</taxon>
        <taxon>Glomeromycetes</taxon>
        <taxon>Glomerales</taxon>
        <taxon>Glomeraceae</taxon>
        <taxon>Rhizophagus</taxon>
    </lineage>
</organism>
<accession>A0A2N0QMC9</accession>
<dbReference type="AlphaFoldDB" id="A0A2N0QMC9"/>
<dbReference type="EMBL" id="LLXH01006219">
    <property type="protein sequence ID" value="PKC52200.1"/>
    <property type="molecule type" value="Genomic_DNA"/>
</dbReference>
<sequence>MIKPSFQLSKLTYYEINIYNDWTYMGYFLRSNKIYYNLLEDAKDSFKVLDNYVKIDYKKSLLHKILGFAFETLYFHGKSKYAKVVEVNDDLVEELGINKDSALILSQPLFQDAMVDTEDIQERVYRDIIDIYCKGLEVYIKPHPRDTFNYEKVFNDVKVINKNLPIEILDFNPYINFNKAITISSSSINGIDIVDEKIYLGFDWLKRYVNDSL</sequence>
<protein>
    <submittedName>
        <fullName evidence="1">LST-domain-containing protein</fullName>
    </submittedName>
</protein>
<name>A0A2N0QMC9_9GLOM</name>
<dbReference type="Pfam" id="PF07922">
    <property type="entry name" value="Glyco_transf_52"/>
    <property type="match status" value="1"/>
</dbReference>
<gene>
    <name evidence="1" type="ORF">RhiirA1_482055</name>
</gene>
<proteinExistence type="predicted"/>
<reference evidence="1 2" key="1">
    <citation type="submission" date="2017-10" db="EMBL/GenBank/DDBJ databases">
        <title>Extensive intraspecific genome diversity in a model arbuscular mycorrhizal fungus.</title>
        <authorList>
            <person name="Chen E.C.H."/>
            <person name="Morin E."/>
            <person name="Baudet D."/>
            <person name="Noel J."/>
            <person name="Ndikumana S."/>
            <person name="Charron P."/>
            <person name="St-Onge C."/>
            <person name="Giorgi J."/>
            <person name="Grigoriev I.V."/>
            <person name="Roux C."/>
            <person name="Martin F.M."/>
            <person name="Corradi N."/>
        </authorList>
    </citation>
    <scope>NUCLEOTIDE SEQUENCE [LARGE SCALE GENOMIC DNA]</scope>
    <source>
        <strain evidence="1 2">A1</strain>
    </source>
</reference>
<reference evidence="1 2" key="2">
    <citation type="submission" date="2017-10" db="EMBL/GenBank/DDBJ databases">
        <title>Genome analyses suggest a sexual origin of heterokaryosis in a supposedly ancient asexual fungus.</title>
        <authorList>
            <person name="Corradi N."/>
            <person name="Sedzielewska K."/>
            <person name="Noel J."/>
            <person name="Charron P."/>
            <person name="Farinelli L."/>
            <person name="Marton T."/>
            <person name="Kruger M."/>
            <person name="Pelin A."/>
            <person name="Brachmann A."/>
            <person name="Corradi N."/>
        </authorList>
    </citation>
    <scope>NUCLEOTIDE SEQUENCE [LARGE SCALE GENOMIC DNA]</scope>
    <source>
        <strain evidence="1 2">A1</strain>
    </source>
</reference>
<evidence type="ECO:0000313" key="1">
    <source>
        <dbReference type="EMBL" id="PKC52200.1"/>
    </source>
</evidence>
<dbReference type="InterPro" id="IPR012477">
    <property type="entry name" value="Glyco_transf_52"/>
</dbReference>
<dbReference type="Proteomes" id="UP000232688">
    <property type="component" value="Unassembled WGS sequence"/>
</dbReference>
<evidence type="ECO:0000313" key="2">
    <source>
        <dbReference type="Proteomes" id="UP000232688"/>
    </source>
</evidence>
<dbReference type="Gene3D" id="3.40.50.11110">
    <property type="entry name" value="Sialyltransferase, C-terminal GT-B Rossman nucleotide-binding domain"/>
    <property type="match status" value="1"/>
</dbReference>